<comment type="caution">
    <text evidence="1">The sequence shown here is derived from an EMBL/GenBank/DDBJ whole genome shotgun (WGS) entry which is preliminary data.</text>
</comment>
<dbReference type="Proteomes" id="UP000790709">
    <property type="component" value="Unassembled WGS sequence"/>
</dbReference>
<proteinExistence type="predicted"/>
<keyword evidence="2" id="KW-1185">Reference proteome</keyword>
<organism evidence="1 2">
    <name type="scientific">Leucogyrophana mollusca</name>
    <dbReference type="NCBI Taxonomy" id="85980"/>
    <lineage>
        <taxon>Eukaryota</taxon>
        <taxon>Fungi</taxon>
        <taxon>Dikarya</taxon>
        <taxon>Basidiomycota</taxon>
        <taxon>Agaricomycotina</taxon>
        <taxon>Agaricomycetes</taxon>
        <taxon>Agaricomycetidae</taxon>
        <taxon>Boletales</taxon>
        <taxon>Boletales incertae sedis</taxon>
        <taxon>Leucogyrophana</taxon>
    </lineage>
</organism>
<gene>
    <name evidence="1" type="ORF">BV22DRAFT_926680</name>
</gene>
<evidence type="ECO:0000313" key="2">
    <source>
        <dbReference type="Proteomes" id="UP000790709"/>
    </source>
</evidence>
<reference evidence="1" key="1">
    <citation type="journal article" date="2021" name="New Phytol.">
        <title>Evolutionary innovations through gain and loss of genes in the ectomycorrhizal Boletales.</title>
        <authorList>
            <person name="Wu G."/>
            <person name="Miyauchi S."/>
            <person name="Morin E."/>
            <person name="Kuo A."/>
            <person name="Drula E."/>
            <person name="Varga T."/>
            <person name="Kohler A."/>
            <person name="Feng B."/>
            <person name="Cao Y."/>
            <person name="Lipzen A."/>
            <person name="Daum C."/>
            <person name="Hundley H."/>
            <person name="Pangilinan J."/>
            <person name="Johnson J."/>
            <person name="Barry K."/>
            <person name="LaButti K."/>
            <person name="Ng V."/>
            <person name="Ahrendt S."/>
            <person name="Min B."/>
            <person name="Choi I.G."/>
            <person name="Park H."/>
            <person name="Plett J.M."/>
            <person name="Magnuson J."/>
            <person name="Spatafora J.W."/>
            <person name="Nagy L.G."/>
            <person name="Henrissat B."/>
            <person name="Grigoriev I.V."/>
            <person name="Yang Z.L."/>
            <person name="Xu J."/>
            <person name="Martin F.M."/>
        </authorList>
    </citation>
    <scope>NUCLEOTIDE SEQUENCE</scope>
    <source>
        <strain evidence="1">KUC20120723A-06</strain>
    </source>
</reference>
<sequence>MNPSTSQDSSAVLLPLRENLYSVRPAYQIGPSITSISATLRLSRFTIHRYRLRLIKKHTHAPTSTPQLRHLQHLHAIQLTRAPSQQCTIAYVYHLPERFGTHSRNSRNFSVREGHGVSVGTRKGMAFEKLVTYDESGRPLHVDFDFSSHVI</sequence>
<evidence type="ECO:0000313" key="1">
    <source>
        <dbReference type="EMBL" id="KAH7917845.1"/>
    </source>
</evidence>
<protein>
    <submittedName>
        <fullName evidence="1">Uncharacterized protein</fullName>
    </submittedName>
</protein>
<accession>A0ACB8AWR9</accession>
<name>A0ACB8AWR9_9AGAM</name>
<dbReference type="EMBL" id="MU266921">
    <property type="protein sequence ID" value="KAH7917845.1"/>
    <property type="molecule type" value="Genomic_DNA"/>
</dbReference>